<evidence type="ECO:0000313" key="2">
    <source>
        <dbReference type="EMBL" id="MFB9676771.1"/>
    </source>
</evidence>
<evidence type="ECO:0000256" key="1">
    <source>
        <dbReference type="SAM" id="MobiDB-lite"/>
    </source>
</evidence>
<feature type="region of interest" description="Disordered" evidence="1">
    <location>
        <begin position="132"/>
        <end position="152"/>
    </location>
</feature>
<gene>
    <name evidence="2" type="ORF">ACFFRH_14890</name>
</gene>
<name>A0ABV5TER4_9ACTN</name>
<proteinExistence type="predicted"/>
<reference evidence="2 3" key="1">
    <citation type="submission" date="2024-09" db="EMBL/GenBank/DDBJ databases">
        <authorList>
            <person name="Sun Q."/>
            <person name="Mori K."/>
        </authorList>
    </citation>
    <scope>NUCLEOTIDE SEQUENCE [LARGE SCALE GENOMIC DNA]</scope>
    <source>
        <strain evidence="2 3">JCM 3028</strain>
    </source>
</reference>
<keyword evidence="3" id="KW-1185">Reference proteome</keyword>
<dbReference type="RefSeq" id="WP_386156976.1">
    <property type="nucleotide sequence ID" value="NZ_JBHMBS010000006.1"/>
</dbReference>
<evidence type="ECO:0008006" key="4">
    <source>
        <dbReference type="Google" id="ProtNLM"/>
    </source>
</evidence>
<organism evidence="2 3">
    <name type="scientific">Streptosporangium vulgare</name>
    <dbReference type="NCBI Taxonomy" id="46190"/>
    <lineage>
        <taxon>Bacteria</taxon>
        <taxon>Bacillati</taxon>
        <taxon>Actinomycetota</taxon>
        <taxon>Actinomycetes</taxon>
        <taxon>Streptosporangiales</taxon>
        <taxon>Streptosporangiaceae</taxon>
        <taxon>Streptosporangium</taxon>
    </lineage>
</organism>
<dbReference type="Proteomes" id="UP001589610">
    <property type="component" value="Unassembled WGS sequence"/>
</dbReference>
<protein>
    <recommendedName>
        <fullName evidence="4">GerMN domain-containing protein</fullName>
    </recommendedName>
</protein>
<evidence type="ECO:0000313" key="3">
    <source>
        <dbReference type="Proteomes" id="UP001589610"/>
    </source>
</evidence>
<comment type="caution">
    <text evidence="2">The sequence shown here is derived from an EMBL/GenBank/DDBJ whole genome shotgun (WGS) entry which is preliminary data.</text>
</comment>
<feature type="compositionally biased region" description="Basic and acidic residues" evidence="1">
    <location>
        <begin position="134"/>
        <end position="143"/>
    </location>
</feature>
<sequence length="237" mass="25005">MSTHRTASRVASRTAAQAAAYAVSRATARMMSRAVAYTVSRTAVHTVSRMVSRTAARTLKGLLACLLAVVSLAAGCGIGPTGVIDGGEPAVGFQPSTRLYFVSGARLRAVSRPLPWPPLKATLELLVKGPSSAEQRRGLRTELDPDGDTPAKVTSDAAKVHISLTVPDPRPVPAPAERGPPRQLSRDLWLGQLTCTAASALAARSNIDPDAVTVVIQRGKAERFGSFRCSEFPRAPE</sequence>
<accession>A0ABV5TER4</accession>
<dbReference type="EMBL" id="JBHMBS010000006">
    <property type="protein sequence ID" value="MFB9676771.1"/>
    <property type="molecule type" value="Genomic_DNA"/>
</dbReference>